<dbReference type="AlphaFoldDB" id="A0A6A4NII0"/>
<gene>
    <name evidence="2" type="ORF">Lalb_Chr24g0401891</name>
</gene>
<name>A0A6A4NII0_LUPAL</name>
<evidence type="ECO:0000313" key="3">
    <source>
        <dbReference type="Proteomes" id="UP000447434"/>
    </source>
</evidence>
<proteinExistence type="predicted"/>
<dbReference type="InterPro" id="IPR024752">
    <property type="entry name" value="Myb/SANT-like_dom"/>
</dbReference>
<organism evidence="2 3">
    <name type="scientific">Lupinus albus</name>
    <name type="common">White lupine</name>
    <name type="synonym">Lupinus termis</name>
    <dbReference type="NCBI Taxonomy" id="3870"/>
    <lineage>
        <taxon>Eukaryota</taxon>
        <taxon>Viridiplantae</taxon>
        <taxon>Streptophyta</taxon>
        <taxon>Embryophyta</taxon>
        <taxon>Tracheophyta</taxon>
        <taxon>Spermatophyta</taxon>
        <taxon>Magnoliopsida</taxon>
        <taxon>eudicotyledons</taxon>
        <taxon>Gunneridae</taxon>
        <taxon>Pentapetalae</taxon>
        <taxon>rosids</taxon>
        <taxon>fabids</taxon>
        <taxon>Fabales</taxon>
        <taxon>Fabaceae</taxon>
        <taxon>Papilionoideae</taxon>
        <taxon>50 kb inversion clade</taxon>
        <taxon>genistoids sensu lato</taxon>
        <taxon>core genistoids</taxon>
        <taxon>Genisteae</taxon>
        <taxon>Lupinus</taxon>
    </lineage>
</organism>
<evidence type="ECO:0000313" key="2">
    <source>
        <dbReference type="EMBL" id="KAE9586427.1"/>
    </source>
</evidence>
<dbReference type="PANTHER" id="PTHR46929:SF28">
    <property type="entry name" value="MYB_SANT-LIKE DNA-BINDING DOMAIN PROTEIN"/>
    <property type="match status" value="1"/>
</dbReference>
<keyword evidence="3" id="KW-1185">Reference proteome</keyword>
<dbReference type="PANTHER" id="PTHR46929">
    <property type="entry name" value="EXPRESSED PROTEIN"/>
    <property type="match status" value="1"/>
</dbReference>
<protein>
    <submittedName>
        <fullName evidence="2">Putative Myb/SANT-like domain-containing protein</fullName>
    </submittedName>
</protein>
<dbReference type="Pfam" id="PF12776">
    <property type="entry name" value="Myb_DNA-bind_3"/>
    <property type="match status" value="1"/>
</dbReference>
<comment type="caution">
    <text evidence="2">The sequence shown here is derived from an EMBL/GenBank/DDBJ whole genome shotgun (WGS) entry which is preliminary data.</text>
</comment>
<dbReference type="EMBL" id="WOCE01000024">
    <property type="protein sequence ID" value="KAE9586427.1"/>
    <property type="molecule type" value="Genomic_DNA"/>
</dbReference>
<evidence type="ECO:0000259" key="1">
    <source>
        <dbReference type="Pfam" id="PF12776"/>
    </source>
</evidence>
<feature type="domain" description="Myb/SANT-like" evidence="1">
    <location>
        <begin position="17"/>
        <end position="111"/>
    </location>
</feature>
<dbReference type="Proteomes" id="UP000447434">
    <property type="component" value="Chromosome 24"/>
</dbReference>
<dbReference type="OrthoDB" id="1354800at2759"/>
<sequence length="143" mass="17216">MSRYDATTTTNDRSRIHWTPLMERYFVDLMLEQKRRGNRVGHTFKKEAWIEMQKMLNTKFASEYDKDAMKLYYANLWNRFNDVKNILCHKDFTWDGSNEMVLADDEVWDAYIQVLCLIACIYAIQCYLYDVYFAPNLCNIIFN</sequence>
<accession>A0A6A4NII0</accession>
<reference evidence="3" key="1">
    <citation type="journal article" date="2020" name="Nat. Commun.">
        <title>Genome sequence of the cluster root forming white lupin.</title>
        <authorList>
            <person name="Hufnagel B."/>
            <person name="Marques A."/>
            <person name="Soriano A."/>
            <person name="Marques L."/>
            <person name="Divol F."/>
            <person name="Doumas P."/>
            <person name="Sallet E."/>
            <person name="Mancinotti D."/>
            <person name="Carrere S."/>
            <person name="Marande W."/>
            <person name="Arribat S."/>
            <person name="Keller J."/>
            <person name="Huneau C."/>
            <person name="Blein T."/>
            <person name="Aime D."/>
            <person name="Laguerre M."/>
            <person name="Taylor J."/>
            <person name="Schubert V."/>
            <person name="Nelson M."/>
            <person name="Geu-Flores F."/>
            <person name="Crespi M."/>
            <person name="Gallardo-Guerrero K."/>
            <person name="Delaux P.-M."/>
            <person name="Salse J."/>
            <person name="Berges H."/>
            <person name="Guyot R."/>
            <person name="Gouzy J."/>
            <person name="Peret B."/>
        </authorList>
    </citation>
    <scope>NUCLEOTIDE SEQUENCE [LARGE SCALE GENOMIC DNA]</scope>
    <source>
        <strain evidence="3">cv. Amiga</strain>
    </source>
</reference>